<evidence type="ECO:0000256" key="1">
    <source>
        <dbReference type="ARBA" id="ARBA00004141"/>
    </source>
</evidence>
<evidence type="ECO:0000313" key="6">
    <source>
        <dbReference type="EMBL" id="GAA0737987.1"/>
    </source>
</evidence>
<comment type="subcellular location">
    <subcellularLocation>
        <location evidence="1">Membrane</location>
        <topology evidence="1">Multi-pass membrane protein</topology>
    </subcellularLocation>
</comment>
<dbReference type="Pfam" id="PF02361">
    <property type="entry name" value="CbiQ"/>
    <property type="match status" value="1"/>
</dbReference>
<organism evidence="6 7">
    <name type="scientific">Clostridium oceanicum</name>
    <dbReference type="NCBI Taxonomy" id="1543"/>
    <lineage>
        <taxon>Bacteria</taxon>
        <taxon>Bacillati</taxon>
        <taxon>Bacillota</taxon>
        <taxon>Clostridia</taxon>
        <taxon>Eubacteriales</taxon>
        <taxon>Clostridiaceae</taxon>
        <taxon>Clostridium</taxon>
    </lineage>
</organism>
<feature type="transmembrane region" description="Helical" evidence="5">
    <location>
        <begin position="38"/>
        <end position="55"/>
    </location>
</feature>
<dbReference type="InterPro" id="IPR003339">
    <property type="entry name" value="ABC/ECF_trnsptr_transmembrane"/>
</dbReference>
<feature type="transmembrane region" description="Helical" evidence="5">
    <location>
        <begin position="107"/>
        <end position="129"/>
    </location>
</feature>
<feature type="transmembrane region" description="Helical" evidence="5">
    <location>
        <begin position="67"/>
        <end position="87"/>
    </location>
</feature>
<keyword evidence="2 5" id="KW-0812">Transmembrane</keyword>
<sequence length="271" mass="31650">MITYDENNKDSLLYKINPIVKVLILVITTTIITFDYKPYSSIIFFGVAIFILKFLGRFPLKKIIRLIAPFFIVALSFFLFTMLTRGLTHKYIYDFKFYCFTWRNKDIILSLALGFRILAIITYSIIFVVSTNPVDFILSLIAYLHLPYKIGYSILTAYRFLPTFTKELESIRFAHEIRGIKNEKGFIGKIKDFKKFVIPMLATAIRRGERISIAMEARAFGISKDRTYYRKIKFEKLDGTSLILSIIFCILLVIILQRYNLMNMGIGFNFN</sequence>
<dbReference type="CDD" id="cd16914">
    <property type="entry name" value="EcfT"/>
    <property type="match status" value="1"/>
</dbReference>
<dbReference type="EMBL" id="BAAACG010000008">
    <property type="protein sequence ID" value="GAA0737987.1"/>
    <property type="molecule type" value="Genomic_DNA"/>
</dbReference>
<feature type="transmembrane region" description="Helical" evidence="5">
    <location>
        <begin position="12"/>
        <end position="32"/>
    </location>
</feature>
<evidence type="ECO:0000313" key="7">
    <source>
        <dbReference type="Proteomes" id="UP001501510"/>
    </source>
</evidence>
<reference evidence="7" key="1">
    <citation type="journal article" date="2019" name="Int. J. Syst. Evol. Microbiol.">
        <title>The Global Catalogue of Microorganisms (GCM) 10K type strain sequencing project: providing services to taxonomists for standard genome sequencing and annotation.</title>
        <authorList>
            <consortium name="The Broad Institute Genomics Platform"/>
            <consortium name="The Broad Institute Genome Sequencing Center for Infectious Disease"/>
            <person name="Wu L."/>
            <person name="Ma J."/>
        </authorList>
    </citation>
    <scope>NUCLEOTIDE SEQUENCE [LARGE SCALE GENOMIC DNA]</scope>
    <source>
        <strain evidence="7">JCM 1407</strain>
    </source>
</reference>
<feature type="transmembrane region" description="Helical" evidence="5">
    <location>
        <begin position="136"/>
        <end position="158"/>
    </location>
</feature>
<dbReference type="InterPro" id="IPR052770">
    <property type="entry name" value="Cobalt_transport_CbiQ"/>
</dbReference>
<comment type="caution">
    <text evidence="6">The sequence shown here is derived from an EMBL/GenBank/DDBJ whole genome shotgun (WGS) entry which is preliminary data.</text>
</comment>
<name>A0ABP3UR49_9CLOT</name>
<evidence type="ECO:0000256" key="2">
    <source>
        <dbReference type="ARBA" id="ARBA00022692"/>
    </source>
</evidence>
<keyword evidence="4 5" id="KW-0472">Membrane</keyword>
<keyword evidence="3 5" id="KW-1133">Transmembrane helix</keyword>
<accession>A0ABP3UR49</accession>
<evidence type="ECO:0000256" key="5">
    <source>
        <dbReference type="SAM" id="Phobius"/>
    </source>
</evidence>
<proteinExistence type="predicted"/>
<dbReference type="Proteomes" id="UP001501510">
    <property type="component" value="Unassembled WGS sequence"/>
</dbReference>
<gene>
    <name evidence="6" type="ORF">GCM10008906_14810</name>
</gene>
<evidence type="ECO:0000256" key="3">
    <source>
        <dbReference type="ARBA" id="ARBA00022989"/>
    </source>
</evidence>
<dbReference type="PANTHER" id="PTHR43723">
    <property type="entry name" value="COBALT TRANSPORT PROTEIN CBIQ"/>
    <property type="match status" value="1"/>
</dbReference>
<feature type="transmembrane region" description="Helical" evidence="5">
    <location>
        <begin position="239"/>
        <end position="256"/>
    </location>
</feature>
<dbReference type="PANTHER" id="PTHR43723:SF1">
    <property type="entry name" value="COBALT TRANSPORT PROTEIN CBIQ"/>
    <property type="match status" value="1"/>
</dbReference>
<dbReference type="RefSeq" id="WP_343760399.1">
    <property type="nucleotide sequence ID" value="NZ_BAAACG010000008.1"/>
</dbReference>
<protein>
    <submittedName>
        <fullName evidence="6">Energy-coupling factor transporter transmembrane component T</fullName>
    </submittedName>
</protein>
<keyword evidence="7" id="KW-1185">Reference proteome</keyword>
<evidence type="ECO:0000256" key="4">
    <source>
        <dbReference type="ARBA" id="ARBA00023136"/>
    </source>
</evidence>